<feature type="compositionally biased region" description="Polar residues" evidence="1">
    <location>
        <begin position="137"/>
        <end position="150"/>
    </location>
</feature>
<gene>
    <name evidence="2" type="ORF">HNAJ_LOCUS1856</name>
</gene>
<dbReference type="WBParaSite" id="HNAJ_0000185701-mRNA-1">
    <property type="protein sequence ID" value="HNAJ_0000185701-mRNA-1"/>
    <property type="gene ID" value="HNAJ_0000185701"/>
</dbReference>
<reference evidence="4" key="1">
    <citation type="submission" date="2016-04" db="UniProtKB">
        <authorList>
            <consortium name="WormBaseParasite"/>
        </authorList>
    </citation>
    <scope>IDENTIFICATION</scope>
</reference>
<dbReference type="Proteomes" id="UP000278807">
    <property type="component" value="Unassembled WGS sequence"/>
</dbReference>
<name>A0A0R3T478_RODNA</name>
<feature type="compositionally biased region" description="Basic and acidic residues" evidence="1">
    <location>
        <begin position="175"/>
        <end position="195"/>
    </location>
</feature>
<evidence type="ECO:0000313" key="3">
    <source>
        <dbReference type="Proteomes" id="UP000278807"/>
    </source>
</evidence>
<dbReference type="AlphaFoldDB" id="A0A0R3T478"/>
<organism evidence="4">
    <name type="scientific">Rodentolepis nana</name>
    <name type="common">Dwarf tapeworm</name>
    <name type="synonym">Hymenolepis nana</name>
    <dbReference type="NCBI Taxonomy" id="102285"/>
    <lineage>
        <taxon>Eukaryota</taxon>
        <taxon>Metazoa</taxon>
        <taxon>Spiralia</taxon>
        <taxon>Lophotrochozoa</taxon>
        <taxon>Platyhelminthes</taxon>
        <taxon>Cestoda</taxon>
        <taxon>Eucestoda</taxon>
        <taxon>Cyclophyllidea</taxon>
        <taxon>Hymenolepididae</taxon>
        <taxon>Rodentolepis</taxon>
    </lineage>
</organism>
<evidence type="ECO:0000313" key="2">
    <source>
        <dbReference type="EMBL" id="VDN97715.1"/>
    </source>
</evidence>
<accession>A0A0R3T478</accession>
<protein>
    <submittedName>
        <fullName evidence="4">WH1 domain-containing protein</fullName>
    </submittedName>
</protein>
<proteinExistence type="predicted"/>
<feature type="region of interest" description="Disordered" evidence="1">
    <location>
        <begin position="229"/>
        <end position="263"/>
    </location>
</feature>
<sequence length="355" mass="39193">MASSIADAKDWPTDQSINVVVDYSTDKLLAVKYVSDGKVYRGVLLADDQRIGVNETRAAGAETWLSFTTDSNHGLSLNSTACCAERFTYKSNGEASRFSILHSSNKRLFPSRGPSRSVFRSKLENICQICKKSINSSSSDLYPQEETSPKSSKRGHNASDSHQEGKSLSSVKKRRLDETTSKKDSIKSRKSKDVEGGSGKKKATESKDTSTSAGATAVNHCPLEITKTKLSAEKLPSNTENGSSNADIFKESVKTDRRRLAKSHEKRINFDRQTSTKEEKETTSKVPELPQAPAVIATNPEPPRPHIKIKINRALILGDGDAASNQSRNSDCAGGYKVCFYLRYLYYRLMVKQKH</sequence>
<reference evidence="2 3" key="2">
    <citation type="submission" date="2018-11" db="EMBL/GenBank/DDBJ databases">
        <authorList>
            <consortium name="Pathogen Informatics"/>
        </authorList>
    </citation>
    <scope>NUCLEOTIDE SEQUENCE [LARGE SCALE GENOMIC DNA]</scope>
</reference>
<dbReference type="EMBL" id="UZAE01000797">
    <property type="protein sequence ID" value="VDN97715.1"/>
    <property type="molecule type" value="Genomic_DNA"/>
</dbReference>
<feature type="compositionally biased region" description="Polar residues" evidence="1">
    <location>
        <begin position="236"/>
        <end position="246"/>
    </location>
</feature>
<evidence type="ECO:0000313" key="4">
    <source>
        <dbReference type="WBParaSite" id="HNAJ_0000185701-mRNA-1"/>
    </source>
</evidence>
<dbReference type="OrthoDB" id="5964980at2759"/>
<evidence type="ECO:0000256" key="1">
    <source>
        <dbReference type="SAM" id="MobiDB-lite"/>
    </source>
</evidence>
<feature type="region of interest" description="Disordered" evidence="1">
    <location>
        <begin position="137"/>
        <end position="216"/>
    </location>
</feature>
<keyword evidence="3" id="KW-1185">Reference proteome</keyword>